<keyword evidence="8" id="KW-1185">Reference proteome</keyword>
<dbReference type="GO" id="GO:0003712">
    <property type="term" value="F:transcription coregulator activity"/>
    <property type="evidence" value="ECO:0007669"/>
    <property type="project" value="InterPro"/>
</dbReference>
<reference evidence="8" key="1">
    <citation type="journal article" date="2018" name="Nat. Microbiol.">
        <title>Leveraging single-cell genomics to expand the fungal tree of life.</title>
        <authorList>
            <person name="Ahrendt S.R."/>
            <person name="Quandt C.A."/>
            <person name="Ciobanu D."/>
            <person name="Clum A."/>
            <person name="Salamov A."/>
            <person name="Andreopoulos B."/>
            <person name="Cheng J.F."/>
            <person name="Woyke T."/>
            <person name="Pelin A."/>
            <person name="Henrissat B."/>
            <person name="Reynolds N.K."/>
            <person name="Benny G.L."/>
            <person name="Smith M.E."/>
            <person name="James T.Y."/>
            <person name="Grigoriev I.V."/>
        </authorList>
    </citation>
    <scope>NUCLEOTIDE SEQUENCE [LARGE SCALE GENOMIC DNA]</scope>
</reference>
<evidence type="ECO:0000256" key="5">
    <source>
        <dbReference type="ARBA" id="ARBA00023242"/>
    </source>
</evidence>
<comment type="subunit">
    <text evidence="6">Component of the Mediator complex.</text>
</comment>
<evidence type="ECO:0000313" key="7">
    <source>
        <dbReference type="EMBL" id="RKP11428.1"/>
    </source>
</evidence>
<gene>
    <name evidence="6" type="primary">MED10</name>
    <name evidence="7" type="ORF">BJ684DRAFT_1707</name>
</gene>
<keyword evidence="4 6" id="KW-0804">Transcription</keyword>
<feature type="non-terminal residue" evidence="7">
    <location>
        <position position="112"/>
    </location>
</feature>
<dbReference type="Pfam" id="PF09748">
    <property type="entry name" value="Med10"/>
    <property type="match status" value="1"/>
</dbReference>
<evidence type="ECO:0000256" key="3">
    <source>
        <dbReference type="ARBA" id="ARBA00023015"/>
    </source>
</evidence>
<keyword evidence="5 6" id="KW-0539">Nucleus</keyword>
<proteinExistence type="inferred from homology"/>
<keyword evidence="6" id="KW-0010">Activator</keyword>
<evidence type="ECO:0000256" key="1">
    <source>
        <dbReference type="ARBA" id="ARBA00004123"/>
    </source>
</evidence>
<evidence type="ECO:0000313" key="8">
    <source>
        <dbReference type="Proteomes" id="UP000267251"/>
    </source>
</evidence>
<dbReference type="Proteomes" id="UP000267251">
    <property type="component" value="Unassembled WGS sequence"/>
</dbReference>
<accession>A0A4P9XYD8</accession>
<dbReference type="AlphaFoldDB" id="A0A4P9XYD8"/>
<name>A0A4P9XYD8_9FUNG</name>
<evidence type="ECO:0000256" key="2">
    <source>
        <dbReference type="ARBA" id="ARBA00005389"/>
    </source>
</evidence>
<dbReference type="GO" id="GO:0006357">
    <property type="term" value="P:regulation of transcription by RNA polymerase II"/>
    <property type="evidence" value="ECO:0007669"/>
    <property type="project" value="InterPro"/>
</dbReference>
<organism evidence="7 8">
    <name type="scientific">Piptocephalis cylindrospora</name>
    <dbReference type="NCBI Taxonomy" id="1907219"/>
    <lineage>
        <taxon>Eukaryota</taxon>
        <taxon>Fungi</taxon>
        <taxon>Fungi incertae sedis</taxon>
        <taxon>Zoopagomycota</taxon>
        <taxon>Zoopagomycotina</taxon>
        <taxon>Zoopagomycetes</taxon>
        <taxon>Zoopagales</taxon>
        <taxon>Piptocephalidaceae</taxon>
        <taxon>Piptocephalis</taxon>
    </lineage>
</organism>
<dbReference type="GO" id="GO:0016592">
    <property type="term" value="C:mediator complex"/>
    <property type="evidence" value="ECO:0007669"/>
    <property type="project" value="InterPro"/>
</dbReference>
<dbReference type="InterPro" id="IPR019145">
    <property type="entry name" value="Mediator_Med10"/>
</dbReference>
<comment type="similarity">
    <text evidence="2 6">Belongs to the Mediator complex subunit 10 family.</text>
</comment>
<evidence type="ECO:0000256" key="6">
    <source>
        <dbReference type="RuleBase" id="RU364146"/>
    </source>
</evidence>
<dbReference type="OrthoDB" id="337270at2759"/>
<protein>
    <recommendedName>
        <fullName evidence="6">Mediator of RNA polymerase II transcription subunit 10</fullName>
    </recommendedName>
    <alternativeName>
        <fullName evidence="6">Mediator complex subunit 10</fullName>
    </alternativeName>
</protein>
<comment type="subcellular location">
    <subcellularLocation>
        <location evidence="1 6">Nucleus</location>
    </subcellularLocation>
</comment>
<sequence>ELETNLESIAQQLLELGITLHDLQPESTDVVQSKLETLTRTMQTTYKSSEALETLIPLELLDYLEEQGGNPEAYIRDYMDHLAAENQFARGKIQAYRSFSGVLQRQLAHAYP</sequence>
<keyword evidence="3 6" id="KW-0805">Transcription regulation</keyword>
<evidence type="ECO:0000256" key="4">
    <source>
        <dbReference type="ARBA" id="ARBA00023163"/>
    </source>
</evidence>
<dbReference type="EMBL" id="KZ988917">
    <property type="protein sequence ID" value="RKP11428.1"/>
    <property type="molecule type" value="Genomic_DNA"/>
</dbReference>
<comment type="function">
    <text evidence="6">Component of the Mediator complex, a coactivator involved in the regulated transcription of nearly all RNA polymerase II-dependent genes. Mediator functions as a bridge to convey information from gene-specific regulatory proteins to the basal RNA polymerase II transcription machinery. Mediator is recruited to promoters by direct interactions with regulatory proteins and serves as a scaffold for the assembly of a functional preinitiation complex with RNA polymerase II and the general transcription factors.</text>
</comment>
<feature type="non-terminal residue" evidence="7">
    <location>
        <position position="1"/>
    </location>
</feature>